<dbReference type="Pfam" id="PF00535">
    <property type="entry name" value="Glycos_transf_2"/>
    <property type="match status" value="1"/>
</dbReference>
<dbReference type="EMBL" id="AP019537">
    <property type="protein sequence ID" value="BBJ03857.1"/>
    <property type="molecule type" value="Genomic_DNA"/>
</dbReference>
<accession>A0A455W9U1</accession>
<organism evidence="2">
    <name type="scientific">Marinobacter nauticus</name>
    <name type="common">Marinobacter hydrocarbonoclasticus</name>
    <name type="synonym">Marinobacter aquaeolei</name>
    <dbReference type="NCBI Taxonomy" id="2743"/>
    <lineage>
        <taxon>Bacteria</taxon>
        <taxon>Pseudomonadati</taxon>
        <taxon>Pseudomonadota</taxon>
        <taxon>Gammaproteobacteria</taxon>
        <taxon>Pseudomonadales</taxon>
        <taxon>Marinobacteraceae</taxon>
        <taxon>Marinobacter</taxon>
    </lineage>
</organism>
<feature type="domain" description="Glycosyltransferase 2-like" evidence="1">
    <location>
        <begin position="8"/>
        <end position="172"/>
    </location>
</feature>
<name>A0A455W9U1_MARNT</name>
<dbReference type="InterPro" id="IPR029044">
    <property type="entry name" value="Nucleotide-diphossugar_trans"/>
</dbReference>
<dbReference type="PANTHER" id="PTHR43685">
    <property type="entry name" value="GLYCOSYLTRANSFERASE"/>
    <property type="match status" value="1"/>
</dbReference>
<gene>
    <name evidence="2" type="ORF">YBY_17060</name>
</gene>
<evidence type="ECO:0000313" key="2">
    <source>
        <dbReference type="EMBL" id="BBJ03857.1"/>
    </source>
</evidence>
<dbReference type="InterPro" id="IPR050834">
    <property type="entry name" value="Glycosyltransf_2"/>
</dbReference>
<protein>
    <recommendedName>
        <fullName evidence="1">Glycosyltransferase 2-like domain-containing protein</fullName>
    </recommendedName>
</protein>
<dbReference type="Gene3D" id="3.90.550.10">
    <property type="entry name" value="Spore Coat Polysaccharide Biosynthesis Protein SpsA, Chain A"/>
    <property type="match status" value="1"/>
</dbReference>
<dbReference type="PANTHER" id="PTHR43685:SF11">
    <property type="entry name" value="GLYCOSYLTRANSFERASE TAGX-RELATED"/>
    <property type="match status" value="1"/>
</dbReference>
<proteinExistence type="predicted"/>
<reference evidence="2" key="1">
    <citation type="submission" date="2019-03" db="EMBL/GenBank/DDBJ databases">
        <title>Whole genome analysis of nitrate-reducing bacteria Marinobacter hydrocarbonoclasticus YB03.</title>
        <authorList>
            <person name="Azam A.H."/>
            <person name="Yuk S.R."/>
            <person name="Kamarisima K."/>
            <person name="Miyanaga K."/>
            <person name="Tanji Y."/>
        </authorList>
    </citation>
    <scope>NUCLEOTIDE SEQUENCE</scope>
    <source>
        <strain evidence="2">YB03</strain>
    </source>
</reference>
<dbReference type="SUPFAM" id="SSF53448">
    <property type="entry name" value="Nucleotide-diphospho-sugar transferases"/>
    <property type="match status" value="1"/>
</dbReference>
<sequence length="294" mass="33457">METDIVVSIITPSYNRLDLIPETVNSVLSQNYKFFEYIIVDDGSTDGTLDWLRRVKDPRVKVLVHEEFKNLGQAASINKGISNASGKYVVILDSDDLLAPNILAEHARFLNDNRDVGMVYGQGYAIDAEGRVLYSLFAPDHYEDGDPNRLLLDCYIVSPGLCMFRKNIIEKVGSLEESFRAAQDHDFALRIAECSLIAYSGIPSFYYRKHDGAISVNGLETRWNNGLRILSRAVGRYPYKKTTVRKRRAVLEYRLGKVYWYNDRKGLAANHFFKAGFLDPIRAMRVILGLERNT</sequence>
<evidence type="ECO:0000259" key="1">
    <source>
        <dbReference type="Pfam" id="PF00535"/>
    </source>
</evidence>
<dbReference type="InterPro" id="IPR001173">
    <property type="entry name" value="Glyco_trans_2-like"/>
</dbReference>
<dbReference type="AlphaFoldDB" id="A0A455W9U1"/>